<dbReference type="EMBL" id="DRWN01000026">
    <property type="protein sequence ID" value="HHK68209.1"/>
    <property type="molecule type" value="Genomic_DNA"/>
</dbReference>
<feature type="transmembrane region" description="Helical" evidence="1">
    <location>
        <begin position="90"/>
        <end position="107"/>
    </location>
</feature>
<feature type="transmembrane region" description="Helical" evidence="1">
    <location>
        <begin position="181"/>
        <end position="204"/>
    </location>
</feature>
<proteinExistence type="predicted"/>
<dbReference type="AlphaFoldDB" id="A0A7C5Q415"/>
<evidence type="ECO:0000256" key="1">
    <source>
        <dbReference type="SAM" id="Phobius"/>
    </source>
</evidence>
<feature type="transmembrane region" description="Helical" evidence="1">
    <location>
        <begin position="64"/>
        <end position="83"/>
    </location>
</feature>
<reference evidence="2" key="1">
    <citation type="journal article" date="2020" name="mSystems">
        <title>Genome- and Community-Level Interaction Insights into Carbon Utilization and Element Cycling Functions of Hydrothermarchaeota in Hydrothermal Sediment.</title>
        <authorList>
            <person name="Zhou Z."/>
            <person name="Liu Y."/>
            <person name="Xu W."/>
            <person name="Pan J."/>
            <person name="Luo Z.H."/>
            <person name="Li M."/>
        </authorList>
    </citation>
    <scope>NUCLEOTIDE SEQUENCE [LARGE SCALE GENOMIC DNA]</scope>
    <source>
        <strain evidence="2">SpSt-1056</strain>
    </source>
</reference>
<comment type="caution">
    <text evidence="2">The sequence shown here is derived from an EMBL/GenBank/DDBJ whole genome shotgun (WGS) entry which is preliminary data.</text>
</comment>
<keyword evidence="1" id="KW-0472">Membrane</keyword>
<gene>
    <name evidence="2" type="ORF">ENM11_03515</name>
</gene>
<keyword evidence="1" id="KW-0812">Transmembrane</keyword>
<feature type="transmembrane region" description="Helical" evidence="1">
    <location>
        <begin position="6"/>
        <end position="25"/>
    </location>
</feature>
<accession>A0A7C5Q415</accession>
<feature type="transmembrane region" description="Helical" evidence="1">
    <location>
        <begin position="37"/>
        <end position="58"/>
    </location>
</feature>
<sequence length="214" mass="22720">MMPLSDVVFLSLTAVWGIIFIAYVLRAYVKTRSIQLILWAAAAAALLAVGSTLLLYGFEGLELPYTSIVGMFTPGLLAAGLISALIKKNFGVYYAVYTIMIAGIYAATRAVGWGFAIALLLAIHVPSGLLLIFLPAIAAFRGIKPLALTSIGGLLISVAGVALATMAVGRPLLPVDLVLQIATQIIFLSTLLITLGLIMGKTWIREVKLWASSR</sequence>
<evidence type="ECO:0000313" key="2">
    <source>
        <dbReference type="EMBL" id="HHK68209.1"/>
    </source>
</evidence>
<feature type="transmembrane region" description="Helical" evidence="1">
    <location>
        <begin position="146"/>
        <end position="169"/>
    </location>
</feature>
<name>A0A7C5Q415_CALS0</name>
<protein>
    <submittedName>
        <fullName evidence="2">Uncharacterized protein</fullName>
    </submittedName>
</protein>
<organism evidence="2">
    <name type="scientific">Caldiarchaeum subterraneum</name>
    <dbReference type="NCBI Taxonomy" id="311458"/>
    <lineage>
        <taxon>Archaea</taxon>
        <taxon>Nitrososphaerota</taxon>
        <taxon>Candidatus Caldarchaeales</taxon>
        <taxon>Candidatus Caldarchaeaceae</taxon>
        <taxon>Candidatus Caldarchaeum</taxon>
    </lineage>
</organism>
<keyword evidence="1" id="KW-1133">Transmembrane helix</keyword>
<feature type="transmembrane region" description="Helical" evidence="1">
    <location>
        <begin position="113"/>
        <end position="134"/>
    </location>
</feature>